<protein>
    <submittedName>
        <fullName evidence="1">Uncharacterized protein</fullName>
    </submittedName>
</protein>
<reference evidence="2" key="1">
    <citation type="submission" date="2017-01" db="EMBL/GenBank/DDBJ databases">
        <title>Comparative genomics of anhydrobiosis in the tardigrade Hypsibius dujardini.</title>
        <authorList>
            <person name="Yoshida Y."/>
            <person name="Koutsovoulos G."/>
            <person name="Laetsch D."/>
            <person name="Stevens L."/>
            <person name="Kumar S."/>
            <person name="Horikawa D."/>
            <person name="Ishino K."/>
            <person name="Komine S."/>
            <person name="Tomita M."/>
            <person name="Blaxter M."/>
            <person name="Arakawa K."/>
        </authorList>
    </citation>
    <scope>NUCLEOTIDE SEQUENCE [LARGE SCALE GENOMIC DNA]</scope>
    <source>
        <strain evidence="2">Z151</strain>
    </source>
</reference>
<name>A0A1W0WA17_HYPEX</name>
<dbReference type="AlphaFoldDB" id="A0A1W0WA17"/>
<accession>A0A1W0WA17</accession>
<proteinExistence type="predicted"/>
<organism evidence="1 2">
    <name type="scientific">Hypsibius exemplaris</name>
    <name type="common">Freshwater tardigrade</name>
    <dbReference type="NCBI Taxonomy" id="2072580"/>
    <lineage>
        <taxon>Eukaryota</taxon>
        <taxon>Metazoa</taxon>
        <taxon>Ecdysozoa</taxon>
        <taxon>Tardigrada</taxon>
        <taxon>Eutardigrada</taxon>
        <taxon>Parachela</taxon>
        <taxon>Hypsibioidea</taxon>
        <taxon>Hypsibiidae</taxon>
        <taxon>Hypsibius</taxon>
    </lineage>
</organism>
<dbReference type="EMBL" id="MTYJ01000155">
    <property type="protein sequence ID" value="OQV12020.1"/>
    <property type="molecule type" value="Genomic_DNA"/>
</dbReference>
<keyword evidence="2" id="KW-1185">Reference proteome</keyword>
<gene>
    <name evidence="1" type="ORF">BV898_13670</name>
</gene>
<sequence length="142" mass="15711">MADQWDPSAARSPRWSIESLVADAFQNPGLTRSVAGLLEAAAAVGLGVSADLPFAYTLESAKELQGNHFQKRALPKLAEMEGGIQDKNSVWTKETEDFAFFVFYIHGVHLDRRLKHVVCVTNKSCISVRLGLRLRPSKVFPL</sequence>
<comment type="caution">
    <text evidence="1">The sequence shown here is derived from an EMBL/GenBank/DDBJ whole genome shotgun (WGS) entry which is preliminary data.</text>
</comment>
<dbReference type="Proteomes" id="UP000192578">
    <property type="component" value="Unassembled WGS sequence"/>
</dbReference>
<evidence type="ECO:0000313" key="1">
    <source>
        <dbReference type="EMBL" id="OQV12020.1"/>
    </source>
</evidence>
<evidence type="ECO:0000313" key="2">
    <source>
        <dbReference type="Proteomes" id="UP000192578"/>
    </source>
</evidence>